<feature type="domain" description="ABM" evidence="1">
    <location>
        <begin position="125"/>
        <end position="188"/>
    </location>
</feature>
<proteinExistence type="predicted"/>
<dbReference type="InterPro" id="IPR011008">
    <property type="entry name" value="Dimeric_a/b-barrel"/>
</dbReference>
<dbReference type="PANTHER" id="PTHR40624:SF1">
    <property type="entry name" value="BIOSYNTHESIS MONOOXYGENASE, PUTATIVE (AFU_ORTHOLOGUE AFUA_1G12025)-RELATED"/>
    <property type="match status" value="1"/>
</dbReference>
<dbReference type="Gene3D" id="3.30.70.100">
    <property type="match status" value="1"/>
</dbReference>
<dbReference type="Pfam" id="PF03992">
    <property type="entry name" value="ABM"/>
    <property type="match status" value="1"/>
</dbReference>
<evidence type="ECO:0000313" key="2">
    <source>
        <dbReference type="EMBL" id="KAF2673309.1"/>
    </source>
</evidence>
<dbReference type="OrthoDB" id="4520428at2759"/>
<evidence type="ECO:0000313" key="3">
    <source>
        <dbReference type="Proteomes" id="UP000799302"/>
    </source>
</evidence>
<reference evidence="2" key="1">
    <citation type="journal article" date="2020" name="Stud. Mycol.">
        <title>101 Dothideomycetes genomes: a test case for predicting lifestyles and emergence of pathogens.</title>
        <authorList>
            <person name="Haridas S."/>
            <person name="Albert R."/>
            <person name="Binder M."/>
            <person name="Bloem J."/>
            <person name="Labutti K."/>
            <person name="Salamov A."/>
            <person name="Andreopoulos B."/>
            <person name="Baker S."/>
            <person name="Barry K."/>
            <person name="Bills G."/>
            <person name="Bluhm B."/>
            <person name="Cannon C."/>
            <person name="Castanera R."/>
            <person name="Culley D."/>
            <person name="Daum C."/>
            <person name="Ezra D."/>
            <person name="Gonzalez J."/>
            <person name="Henrissat B."/>
            <person name="Kuo A."/>
            <person name="Liang C."/>
            <person name="Lipzen A."/>
            <person name="Lutzoni F."/>
            <person name="Magnuson J."/>
            <person name="Mondo S."/>
            <person name="Nolan M."/>
            <person name="Ohm R."/>
            <person name="Pangilinan J."/>
            <person name="Park H.-J."/>
            <person name="Ramirez L."/>
            <person name="Alfaro M."/>
            <person name="Sun H."/>
            <person name="Tritt A."/>
            <person name="Yoshinaga Y."/>
            <person name="Zwiers L.-H."/>
            <person name="Turgeon B."/>
            <person name="Goodwin S."/>
            <person name="Spatafora J."/>
            <person name="Crous P."/>
            <person name="Grigoriev I."/>
        </authorList>
    </citation>
    <scope>NUCLEOTIDE SEQUENCE</scope>
    <source>
        <strain evidence="2">CBS 115976</strain>
    </source>
</reference>
<dbReference type="PANTHER" id="PTHR40624">
    <property type="entry name" value="BIOSYNTHESIS MONOOXYGENASE, PUTATIVE (AFU_ORTHOLOGUE AFUA_1G12025)-RELATED"/>
    <property type="match status" value="1"/>
</dbReference>
<protein>
    <recommendedName>
        <fullName evidence="1">ABM domain-containing protein</fullName>
    </recommendedName>
</protein>
<accession>A0A6A6UM36</accession>
<evidence type="ECO:0000259" key="1">
    <source>
        <dbReference type="Pfam" id="PF03992"/>
    </source>
</evidence>
<sequence length="215" mass="22811">MAPLVFVADIKTVSQEARDQAIQHLYKVTDYAYANESGTSRYLVCIPIDDSDNTSIYMVEGYKATKDQEAHRAAPPVAELFKALGGGLVSAPPAAYTLSPVAGFQRSGLTTPPAGAVIILTTFGYHAGYTGFAVEGWKALVAHAQANEPGALAVSILEDAEGSKIHSVQVFDSEQSADAHVNGEAIKANRDHNGSARNGERSVVRVKALYGYLAK</sequence>
<name>A0A6A6UM36_9PEZI</name>
<dbReference type="AlphaFoldDB" id="A0A6A6UM36"/>
<organism evidence="2 3">
    <name type="scientific">Microthyrium microscopicum</name>
    <dbReference type="NCBI Taxonomy" id="703497"/>
    <lineage>
        <taxon>Eukaryota</taxon>
        <taxon>Fungi</taxon>
        <taxon>Dikarya</taxon>
        <taxon>Ascomycota</taxon>
        <taxon>Pezizomycotina</taxon>
        <taxon>Dothideomycetes</taxon>
        <taxon>Dothideomycetes incertae sedis</taxon>
        <taxon>Microthyriales</taxon>
        <taxon>Microthyriaceae</taxon>
        <taxon>Microthyrium</taxon>
    </lineage>
</organism>
<dbReference type="InterPro" id="IPR007138">
    <property type="entry name" value="ABM_dom"/>
</dbReference>
<dbReference type="SUPFAM" id="SSF54909">
    <property type="entry name" value="Dimeric alpha+beta barrel"/>
    <property type="match status" value="2"/>
</dbReference>
<gene>
    <name evidence="2" type="ORF">BT63DRAFT_410330</name>
</gene>
<keyword evidence="3" id="KW-1185">Reference proteome</keyword>
<dbReference type="Proteomes" id="UP000799302">
    <property type="component" value="Unassembled WGS sequence"/>
</dbReference>
<dbReference type="EMBL" id="MU004231">
    <property type="protein sequence ID" value="KAF2673309.1"/>
    <property type="molecule type" value="Genomic_DNA"/>
</dbReference>